<dbReference type="SUPFAM" id="SSF50784">
    <property type="entry name" value="Transcription factor IIA (TFIIA), beta-barrel domain"/>
    <property type="match status" value="1"/>
</dbReference>
<name>A0A077YZ55_TRITR</name>
<dbReference type="PANTHER" id="PTHR10966">
    <property type="entry name" value="TRANSCRIPTION INITIATION FACTOR IIA SUBUNIT 2"/>
    <property type="match status" value="1"/>
</dbReference>
<evidence type="ECO:0000256" key="1">
    <source>
        <dbReference type="ARBA" id="ARBA00004123"/>
    </source>
</evidence>
<evidence type="ECO:0000256" key="6">
    <source>
        <dbReference type="PIRNR" id="PIRNR009415"/>
    </source>
</evidence>
<keyword evidence="10" id="KW-0396">Initiation factor</keyword>
<comment type="subcellular location">
    <subcellularLocation>
        <location evidence="1 6">Nucleus</location>
    </subcellularLocation>
</comment>
<dbReference type="PIRSF" id="PIRSF009415">
    <property type="entry name" value="Hum_TFIIA_gamma"/>
    <property type="match status" value="1"/>
</dbReference>
<comment type="similarity">
    <text evidence="2 6">Belongs to the TFIIA subunit 2 family.</text>
</comment>
<dbReference type="FunFam" id="2.30.18.10:FF:000001">
    <property type="entry name" value="Transcription initiation factor IIA subunit 2"/>
    <property type="match status" value="1"/>
</dbReference>
<dbReference type="CDD" id="cd10145">
    <property type="entry name" value="TFIIA_gamma_N"/>
    <property type="match status" value="1"/>
</dbReference>
<dbReference type="AlphaFoldDB" id="A0A077YZ55"/>
<protein>
    <recommendedName>
        <fullName evidence="6">Transcription initiation factor IIA subunit 2</fullName>
    </recommendedName>
</protein>
<evidence type="ECO:0000313" key="11">
    <source>
        <dbReference type="Proteomes" id="UP000030665"/>
    </source>
</evidence>
<evidence type="ECO:0000256" key="4">
    <source>
        <dbReference type="ARBA" id="ARBA00023163"/>
    </source>
</evidence>
<evidence type="ECO:0000313" key="10">
    <source>
        <dbReference type="EMBL" id="CDW53357.1"/>
    </source>
</evidence>
<keyword evidence="4 6" id="KW-0804">Transcription</keyword>
<evidence type="ECO:0000256" key="2">
    <source>
        <dbReference type="ARBA" id="ARBA00007675"/>
    </source>
</evidence>
<evidence type="ECO:0000259" key="8">
    <source>
        <dbReference type="Pfam" id="PF02268"/>
    </source>
</evidence>
<reference evidence="10" key="2">
    <citation type="submission" date="2014-03" db="EMBL/GenBank/DDBJ databases">
        <title>The whipworm genome and dual-species transcriptomics of an intimate host-pathogen interaction.</title>
        <authorList>
            <person name="Foth B.J."/>
            <person name="Tsai I.J."/>
            <person name="Reid A.J."/>
            <person name="Bancroft A.J."/>
            <person name="Nichol S."/>
            <person name="Tracey A."/>
            <person name="Holroyd N."/>
            <person name="Cotton J.A."/>
            <person name="Stanley E.J."/>
            <person name="Zarowiecki M."/>
            <person name="Liu J.Z."/>
            <person name="Huckvale T."/>
            <person name="Cooper P.J."/>
            <person name="Grencis R.K."/>
            <person name="Berriman M."/>
        </authorList>
    </citation>
    <scope>NUCLEOTIDE SEQUENCE [LARGE SCALE GENOMIC DNA]</scope>
</reference>
<evidence type="ECO:0000256" key="3">
    <source>
        <dbReference type="ARBA" id="ARBA00023015"/>
    </source>
</evidence>
<dbReference type="InterPro" id="IPR015871">
    <property type="entry name" value="TFIIA_gsu_C"/>
</dbReference>
<proteinExistence type="inferred from homology"/>
<feature type="domain" description="Transcription initiation factor IIA gamma subunit N-terminal" evidence="8">
    <location>
        <begin position="3"/>
        <end position="48"/>
    </location>
</feature>
<feature type="domain" description="Transcription initiation factor IIA gamma subunit C-terminal" evidence="9">
    <location>
        <begin position="61"/>
        <end position="101"/>
    </location>
</feature>
<feature type="region of interest" description="Disordered" evidence="7">
    <location>
        <begin position="103"/>
        <end position="126"/>
    </location>
</feature>
<dbReference type="Pfam" id="PF02751">
    <property type="entry name" value="TFIIA_gamma_C"/>
    <property type="match status" value="1"/>
</dbReference>
<dbReference type="InterPro" id="IPR009083">
    <property type="entry name" value="TFIIA_a-hlx"/>
</dbReference>
<dbReference type="GO" id="GO:0003743">
    <property type="term" value="F:translation initiation factor activity"/>
    <property type="evidence" value="ECO:0007669"/>
    <property type="project" value="UniProtKB-KW"/>
</dbReference>
<keyword evidence="3 6" id="KW-0805">Transcription regulation</keyword>
<organism evidence="10 11">
    <name type="scientific">Trichuris trichiura</name>
    <name type="common">Whipworm</name>
    <name type="synonym">Trichocephalus trichiurus</name>
    <dbReference type="NCBI Taxonomy" id="36087"/>
    <lineage>
        <taxon>Eukaryota</taxon>
        <taxon>Metazoa</taxon>
        <taxon>Ecdysozoa</taxon>
        <taxon>Nematoda</taxon>
        <taxon>Enoplea</taxon>
        <taxon>Dorylaimia</taxon>
        <taxon>Trichinellida</taxon>
        <taxon>Trichuridae</taxon>
        <taxon>Trichuris</taxon>
    </lineage>
</organism>
<dbReference type="Gene3D" id="1.10.287.190">
    <property type="entry name" value="Transcription factor IIA gamma subunit, alpha-helical domain"/>
    <property type="match status" value="1"/>
</dbReference>
<dbReference type="GO" id="GO:0005672">
    <property type="term" value="C:transcription factor TFIIA complex"/>
    <property type="evidence" value="ECO:0007669"/>
    <property type="project" value="InterPro"/>
</dbReference>
<dbReference type="Proteomes" id="UP000030665">
    <property type="component" value="Unassembled WGS sequence"/>
</dbReference>
<dbReference type="GO" id="GO:0006367">
    <property type="term" value="P:transcription initiation at RNA polymerase II promoter"/>
    <property type="evidence" value="ECO:0007669"/>
    <property type="project" value="InterPro"/>
</dbReference>
<comment type="function">
    <text evidence="6">TFIIA is a component of the transcription machinery of RNA polymerase II and plays an important role in transcriptional activation.</text>
</comment>
<evidence type="ECO:0000259" key="9">
    <source>
        <dbReference type="Pfam" id="PF02751"/>
    </source>
</evidence>
<dbReference type="Pfam" id="PF02268">
    <property type="entry name" value="TFIIA_gamma_N"/>
    <property type="match status" value="1"/>
</dbReference>
<gene>
    <name evidence="10" type="ORF">TTRE_0000162101</name>
</gene>
<reference evidence="10" key="1">
    <citation type="submission" date="2014-01" db="EMBL/GenBank/DDBJ databases">
        <authorList>
            <person name="Aslett M."/>
        </authorList>
    </citation>
    <scope>NUCLEOTIDE SEQUENCE</scope>
</reference>
<evidence type="ECO:0000256" key="7">
    <source>
        <dbReference type="SAM" id="MobiDB-lite"/>
    </source>
</evidence>
<keyword evidence="5 6" id="KW-0539">Nucleus</keyword>
<dbReference type="STRING" id="36087.A0A077YZ55"/>
<dbReference type="SUPFAM" id="SSF47396">
    <property type="entry name" value="Transcription factor IIA (TFIIA), alpha-helical domain"/>
    <property type="match status" value="1"/>
</dbReference>
<accession>A0A077YZ55</accession>
<dbReference type="FunFam" id="1.10.287.190:FF:000001">
    <property type="entry name" value="Transcription initiation factor IIA subunit 2"/>
    <property type="match status" value="1"/>
</dbReference>
<dbReference type="EMBL" id="HG805850">
    <property type="protein sequence ID" value="CDW53357.1"/>
    <property type="molecule type" value="Genomic_DNA"/>
</dbReference>
<dbReference type="InterPro" id="IPR009088">
    <property type="entry name" value="TFIIA_b-brl"/>
</dbReference>
<dbReference type="InterPro" id="IPR003194">
    <property type="entry name" value="TFIIA_gsu"/>
</dbReference>
<sequence length="126" mass="14102">MAYQLYRNTTLGLTLQETLDEFIQSGQISQQLAFKILTFYDRTINKVLSTKVRSKVQFRAGKLRTYRFCDNVWTFVMEHVEFRDTQEVVFAERVKFVACDGRANPGGAGEPAASSAAVASSGGDSF</sequence>
<dbReference type="Gene3D" id="2.30.18.10">
    <property type="entry name" value="Transcription factor IIA (TFIIA), beta-barrel domain"/>
    <property type="match status" value="1"/>
</dbReference>
<dbReference type="OrthoDB" id="586585at2759"/>
<evidence type="ECO:0000256" key="5">
    <source>
        <dbReference type="ARBA" id="ARBA00023242"/>
    </source>
</evidence>
<dbReference type="CDD" id="cd10014">
    <property type="entry name" value="TFIIA_gamma_C"/>
    <property type="match status" value="1"/>
</dbReference>
<dbReference type="InterPro" id="IPR015872">
    <property type="entry name" value="TFIIA_gsu_N"/>
</dbReference>
<keyword evidence="10" id="KW-0648">Protein biosynthesis</keyword>
<keyword evidence="11" id="KW-1185">Reference proteome</keyword>
<feature type="compositionally biased region" description="Low complexity" evidence="7">
    <location>
        <begin position="110"/>
        <end position="126"/>
    </location>
</feature>